<accession>A0ABT3A7X6</accession>
<sequence>MSVFLSSIVGDFYSNEAINNISLEGYSEEEILKIEKLYNIDAKGQLRLFLSEVGRTFGGVIGDHNIQLYRPTWKVRQHLLFQADFFDQMQEAGHFSYLKKPFVFSFQYETQYYFVQTAIDECDSVFRFDSNTNTISEAGFDLVDFLKDIVSRDEPDGHTLARGDLLAII</sequence>
<comment type="caution">
    <text evidence="1">The sequence shown here is derived from an EMBL/GenBank/DDBJ whole genome shotgun (WGS) entry which is preliminary data.</text>
</comment>
<dbReference type="InterPro" id="IPR037883">
    <property type="entry name" value="Knr4/Smi1-like_sf"/>
</dbReference>
<protein>
    <submittedName>
        <fullName evidence="1">SMI1/KNR4 family protein</fullName>
    </submittedName>
</protein>
<keyword evidence="2" id="KW-1185">Reference proteome</keyword>
<dbReference type="EMBL" id="JAOWKX010000003">
    <property type="protein sequence ID" value="MCV2884720.1"/>
    <property type="molecule type" value="Genomic_DNA"/>
</dbReference>
<dbReference type="RefSeq" id="WP_263711996.1">
    <property type="nucleotide sequence ID" value="NZ_JAOWKX010000003.1"/>
</dbReference>
<proteinExistence type="predicted"/>
<organism evidence="1 2">
    <name type="scientific">Fluctibacter corallii</name>
    <dbReference type="NCBI Taxonomy" id="2984329"/>
    <lineage>
        <taxon>Bacteria</taxon>
        <taxon>Pseudomonadati</taxon>
        <taxon>Pseudomonadota</taxon>
        <taxon>Gammaproteobacteria</taxon>
        <taxon>Alteromonadales</taxon>
        <taxon>Alteromonadaceae</taxon>
        <taxon>Fluctibacter</taxon>
    </lineage>
</organism>
<reference evidence="1 2" key="1">
    <citation type="submission" date="2022-10" db="EMBL/GenBank/DDBJ databases">
        <title>Aestuariibacter sp. AA17 isolated from Montipora capitata coral fragment.</title>
        <authorList>
            <person name="Emsley S.A."/>
            <person name="Pfannmuller K.M."/>
            <person name="Loughran R.M."/>
            <person name="Shlafstein M."/>
            <person name="Papke E."/>
            <person name="Saw J.H."/>
            <person name="Ushijima B."/>
            <person name="Videau P."/>
        </authorList>
    </citation>
    <scope>NUCLEOTIDE SEQUENCE [LARGE SCALE GENOMIC DNA]</scope>
    <source>
        <strain evidence="1 2">AA17</strain>
    </source>
</reference>
<gene>
    <name evidence="1" type="ORF">OE749_08430</name>
</gene>
<evidence type="ECO:0000313" key="2">
    <source>
        <dbReference type="Proteomes" id="UP001652504"/>
    </source>
</evidence>
<dbReference type="Proteomes" id="UP001652504">
    <property type="component" value="Unassembled WGS sequence"/>
</dbReference>
<dbReference type="SUPFAM" id="SSF160631">
    <property type="entry name" value="SMI1/KNR4-like"/>
    <property type="match status" value="1"/>
</dbReference>
<evidence type="ECO:0000313" key="1">
    <source>
        <dbReference type="EMBL" id="MCV2884720.1"/>
    </source>
</evidence>
<name>A0ABT3A7X6_9ALTE</name>